<organism evidence="2 3">
    <name type="scientific">Dokdonella ginsengisoli</name>
    <dbReference type="NCBI Taxonomy" id="363846"/>
    <lineage>
        <taxon>Bacteria</taxon>
        <taxon>Pseudomonadati</taxon>
        <taxon>Pseudomonadota</taxon>
        <taxon>Gammaproteobacteria</taxon>
        <taxon>Lysobacterales</taxon>
        <taxon>Rhodanobacteraceae</taxon>
        <taxon>Dokdonella</taxon>
    </lineage>
</organism>
<keyword evidence="3" id="KW-1185">Reference proteome</keyword>
<dbReference type="Proteomes" id="UP001595886">
    <property type="component" value="Unassembled WGS sequence"/>
</dbReference>
<feature type="signal peptide" evidence="1">
    <location>
        <begin position="1"/>
        <end position="19"/>
    </location>
</feature>
<accession>A0ABV9QV76</accession>
<proteinExistence type="predicted"/>
<reference evidence="3" key="1">
    <citation type="journal article" date="2019" name="Int. J. Syst. Evol. Microbiol.">
        <title>The Global Catalogue of Microorganisms (GCM) 10K type strain sequencing project: providing services to taxonomists for standard genome sequencing and annotation.</title>
        <authorList>
            <consortium name="The Broad Institute Genomics Platform"/>
            <consortium name="The Broad Institute Genome Sequencing Center for Infectious Disease"/>
            <person name="Wu L."/>
            <person name="Ma J."/>
        </authorList>
    </citation>
    <scope>NUCLEOTIDE SEQUENCE [LARGE SCALE GENOMIC DNA]</scope>
    <source>
        <strain evidence="3">CCUG 30340</strain>
    </source>
</reference>
<evidence type="ECO:0000313" key="3">
    <source>
        <dbReference type="Proteomes" id="UP001595886"/>
    </source>
</evidence>
<dbReference type="RefSeq" id="WP_380019101.1">
    <property type="nucleotide sequence ID" value="NZ_JBHSHD010000003.1"/>
</dbReference>
<protein>
    <recommendedName>
        <fullName evidence="4">Lipoprotein</fullName>
    </recommendedName>
</protein>
<evidence type="ECO:0008006" key="4">
    <source>
        <dbReference type="Google" id="ProtNLM"/>
    </source>
</evidence>
<evidence type="ECO:0000256" key="1">
    <source>
        <dbReference type="SAM" id="SignalP"/>
    </source>
</evidence>
<evidence type="ECO:0000313" key="2">
    <source>
        <dbReference type="EMBL" id="MFC4819342.1"/>
    </source>
</evidence>
<comment type="caution">
    <text evidence="2">The sequence shown here is derived from an EMBL/GenBank/DDBJ whole genome shotgun (WGS) entry which is preliminary data.</text>
</comment>
<keyword evidence="1" id="KW-0732">Signal</keyword>
<gene>
    <name evidence="2" type="ORF">ACFO6Q_03350</name>
</gene>
<feature type="chain" id="PRO_5046478009" description="Lipoprotein" evidence="1">
    <location>
        <begin position="20"/>
        <end position="159"/>
    </location>
</feature>
<sequence>MRVFLAACVACATVGTADAQSCAAPQPLPQGGSTSADTCVGIREADTLCAGAFDNPGPNTVFSFFLSVPYHGEFQLASHTIGFVPVMYLSSSAEPCDIAACVASGGIGTPLPVDGLAVGAYRLIVGAASDAPSGSCGVFTLSYDLTAQEPIFADGFDAS</sequence>
<dbReference type="EMBL" id="JBHSHD010000003">
    <property type="protein sequence ID" value="MFC4819342.1"/>
    <property type="molecule type" value="Genomic_DNA"/>
</dbReference>
<name>A0ABV9QV76_9GAMM</name>